<evidence type="ECO:0000256" key="1">
    <source>
        <dbReference type="SAM" id="Coils"/>
    </source>
</evidence>
<dbReference type="InterPro" id="IPR051825">
    <property type="entry name" value="SRCIN1"/>
</dbReference>
<name>A0A2G9PCS9_AQUCT</name>
<dbReference type="PANTHER" id="PTHR22741">
    <property type="entry name" value="P140CAP/SNIP-RELATED"/>
    <property type="match status" value="1"/>
</dbReference>
<gene>
    <name evidence="2" type="ORF">AB205_0096690</name>
</gene>
<dbReference type="GO" id="GO:0005737">
    <property type="term" value="C:cytoplasm"/>
    <property type="evidence" value="ECO:0007669"/>
    <property type="project" value="TreeGrafter"/>
</dbReference>
<accession>A0A2G9PCS9</accession>
<proteinExistence type="predicted"/>
<organism evidence="2 3">
    <name type="scientific">Aquarana catesbeiana</name>
    <name type="common">American bullfrog</name>
    <name type="synonym">Rana catesbeiana</name>
    <dbReference type="NCBI Taxonomy" id="8400"/>
    <lineage>
        <taxon>Eukaryota</taxon>
        <taxon>Metazoa</taxon>
        <taxon>Chordata</taxon>
        <taxon>Craniata</taxon>
        <taxon>Vertebrata</taxon>
        <taxon>Euteleostomi</taxon>
        <taxon>Amphibia</taxon>
        <taxon>Batrachia</taxon>
        <taxon>Anura</taxon>
        <taxon>Neobatrachia</taxon>
        <taxon>Ranoidea</taxon>
        <taxon>Ranidae</taxon>
        <taxon>Aquarana</taxon>
    </lineage>
</organism>
<dbReference type="EMBL" id="KV922726">
    <property type="protein sequence ID" value="PIO00703.1"/>
    <property type="molecule type" value="Genomic_DNA"/>
</dbReference>
<dbReference type="OrthoDB" id="6022652at2759"/>
<dbReference type="GO" id="GO:0015629">
    <property type="term" value="C:actin cytoskeleton"/>
    <property type="evidence" value="ECO:0007669"/>
    <property type="project" value="TreeGrafter"/>
</dbReference>
<evidence type="ECO:0000313" key="2">
    <source>
        <dbReference type="EMBL" id="PIO00703.1"/>
    </source>
</evidence>
<dbReference type="Proteomes" id="UP000228934">
    <property type="component" value="Unassembled WGS sequence"/>
</dbReference>
<protein>
    <submittedName>
        <fullName evidence="2">Uncharacterized protein</fullName>
    </submittedName>
</protein>
<dbReference type="PANTHER" id="PTHR22741:SF5">
    <property type="entry name" value="SRC KINASE SIGNALING INHIBITOR 1"/>
    <property type="match status" value="1"/>
</dbReference>
<dbReference type="GO" id="GO:0014069">
    <property type="term" value="C:postsynaptic density"/>
    <property type="evidence" value="ECO:0007669"/>
    <property type="project" value="TreeGrafter"/>
</dbReference>
<reference evidence="3" key="1">
    <citation type="journal article" date="2017" name="Nat. Commun.">
        <title>The North American bullfrog draft genome provides insight into hormonal regulation of long noncoding RNA.</title>
        <authorList>
            <person name="Hammond S.A."/>
            <person name="Warren R.L."/>
            <person name="Vandervalk B.P."/>
            <person name="Kucuk E."/>
            <person name="Khan H."/>
            <person name="Gibb E.A."/>
            <person name="Pandoh P."/>
            <person name="Kirk H."/>
            <person name="Zhao Y."/>
            <person name="Jones M."/>
            <person name="Mungall A.J."/>
            <person name="Coope R."/>
            <person name="Pleasance S."/>
            <person name="Moore R.A."/>
            <person name="Holt R.A."/>
            <person name="Round J.M."/>
            <person name="Ohora S."/>
            <person name="Walle B.V."/>
            <person name="Veldhoen N."/>
            <person name="Helbing C.C."/>
            <person name="Birol I."/>
        </authorList>
    </citation>
    <scope>NUCLEOTIDE SEQUENCE [LARGE SCALE GENOMIC DNA]</scope>
</reference>
<sequence length="85" mass="10361">MQLHLHDLQHNASELRNQLQQLKKLQLQNQETVRNMLKRTETEISVRVTDTVRRQEDPLQRQRAMVEEERLKYLNEEELITQQLK</sequence>
<keyword evidence="1" id="KW-0175">Coiled coil</keyword>
<dbReference type="GO" id="GO:0061001">
    <property type="term" value="P:regulation of dendritic spine morphogenesis"/>
    <property type="evidence" value="ECO:0007669"/>
    <property type="project" value="TreeGrafter"/>
</dbReference>
<keyword evidence="3" id="KW-1185">Reference proteome</keyword>
<feature type="coiled-coil region" evidence="1">
    <location>
        <begin position="5"/>
        <end position="35"/>
    </location>
</feature>
<dbReference type="AlphaFoldDB" id="A0A2G9PCS9"/>
<evidence type="ECO:0000313" key="3">
    <source>
        <dbReference type="Proteomes" id="UP000228934"/>
    </source>
</evidence>